<feature type="compositionally biased region" description="Basic residues" evidence="1">
    <location>
        <begin position="215"/>
        <end position="230"/>
    </location>
</feature>
<reference key="2">
    <citation type="submission" date="2011-10" db="EMBL/GenBank/DDBJ databases">
        <title>The genome and transcriptome sequence of Clonorchis sinensis provide insights into the carcinogenic liver fluke.</title>
        <authorList>
            <person name="Wang X."/>
            <person name="Huang Y."/>
            <person name="Chen W."/>
            <person name="Liu H."/>
            <person name="Guo L."/>
            <person name="Chen Y."/>
            <person name="Luo F."/>
            <person name="Zhou W."/>
            <person name="Sun J."/>
            <person name="Mao Q."/>
            <person name="Liang P."/>
            <person name="Zhou C."/>
            <person name="Tian Y."/>
            <person name="Men J."/>
            <person name="Lv X."/>
            <person name="Huang L."/>
            <person name="Zhou J."/>
            <person name="Hu Y."/>
            <person name="Li R."/>
            <person name="Zhang F."/>
            <person name="Lei H."/>
            <person name="Li X."/>
            <person name="Hu X."/>
            <person name="Liang C."/>
            <person name="Xu J."/>
            <person name="Wu Z."/>
            <person name="Yu X."/>
        </authorList>
    </citation>
    <scope>NUCLEOTIDE SEQUENCE</scope>
    <source>
        <strain>Henan</strain>
    </source>
</reference>
<protein>
    <submittedName>
        <fullName evidence="2">Uncharacterized protein</fullName>
    </submittedName>
</protein>
<accession>G7YKP3</accession>
<keyword evidence="3" id="KW-1185">Reference proteome</keyword>
<gene>
    <name evidence="2" type="ORF">CLF_110422</name>
</gene>
<feature type="region of interest" description="Disordered" evidence="1">
    <location>
        <begin position="160"/>
        <end position="202"/>
    </location>
</feature>
<sequence>MDVSSQSWLQSVKMRVVHANSLFLSMFRDLEALDFASLLPKKGWTKKRFLELFDETCQLILFQLKQKWKEKDIKIESLRARSAQIAALPPSYDKMSYFDFINGHEVVMNDASEAKKRSRMEWEESVRTRTGKRPRAVALNASTRTANRLALDEEPITAGLPSIQEGRSPVQTTTQTTTTKRATGNQRLARTPAVSSTPINPKVDGFVVPSAARTTRSRRVGGTRLPRRPIKPQDTLTSIRGSPVMNPFQLGSASDKQRPNQDEIQLLRQMLLQLKNYLDSQ</sequence>
<reference evidence="2" key="1">
    <citation type="journal article" date="2011" name="Genome Biol.">
        <title>The draft genome of the carcinogenic human liver fluke Clonorchis sinensis.</title>
        <authorList>
            <person name="Wang X."/>
            <person name="Chen W."/>
            <person name="Huang Y."/>
            <person name="Sun J."/>
            <person name="Men J."/>
            <person name="Liu H."/>
            <person name="Luo F."/>
            <person name="Guo L."/>
            <person name="Lv X."/>
            <person name="Deng C."/>
            <person name="Zhou C."/>
            <person name="Fan Y."/>
            <person name="Li X."/>
            <person name="Huang L."/>
            <person name="Hu Y."/>
            <person name="Liang C."/>
            <person name="Hu X."/>
            <person name="Xu J."/>
            <person name="Yu X."/>
        </authorList>
    </citation>
    <scope>NUCLEOTIDE SEQUENCE [LARGE SCALE GENOMIC DNA]</scope>
    <source>
        <strain evidence="2">Henan</strain>
    </source>
</reference>
<dbReference type="Proteomes" id="UP000008909">
    <property type="component" value="Unassembled WGS sequence"/>
</dbReference>
<feature type="compositionally biased region" description="Polar residues" evidence="1">
    <location>
        <begin position="180"/>
        <end position="199"/>
    </location>
</feature>
<name>G7YKP3_CLOSI</name>
<evidence type="ECO:0000256" key="1">
    <source>
        <dbReference type="SAM" id="MobiDB-lite"/>
    </source>
</evidence>
<evidence type="ECO:0000313" key="2">
    <source>
        <dbReference type="EMBL" id="GAA53525.1"/>
    </source>
</evidence>
<feature type="region of interest" description="Disordered" evidence="1">
    <location>
        <begin position="214"/>
        <end position="260"/>
    </location>
</feature>
<evidence type="ECO:0000313" key="3">
    <source>
        <dbReference type="Proteomes" id="UP000008909"/>
    </source>
</evidence>
<organism evidence="2 3">
    <name type="scientific">Clonorchis sinensis</name>
    <name type="common">Chinese liver fluke</name>
    <dbReference type="NCBI Taxonomy" id="79923"/>
    <lineage>
        <taxon>Eukaryota</taxon>
        <taxon>Metazoa</taxon>
        <taxon>Spiralia</taxon>
        <taxon>Lophotrochozoa</taxon>
        <taxon>Platyhelminthes</taxon>
        <taxon>Trematoda</taxon>
        <taxon>Digenea</taxon>
        <taxon>Opisthorchiida</taxon>
        <taxon>Opisthorchiata</taxon>
        <taxon>Opisthorchiidae</taxon>
        <taxon>Clonorchis</taxon>
    </lineage>
</organism>
<dbReference type="EMBL" id="DF143518">
    <property type="protein sequence ID" value="GAA53525.1"/>
    <property type="molecule type" value="Genomic_DNA"/>
</dbReference>
<proteinExistence type="predicted"/>
<dbReference type="AlphaFoldDB" id="G7YKP3"/>